<evidence type="ECO:0000313" key="7">
    <source>
        <dbReference type="EMBL" id="SEM20854.1"/>
    </source>
</evidence>
<evidence type="ECO:0000256" key="5">
    <source>
        <dbReference type="SAM" id="SignalP"/>
    </source>
</evidence>
<protein>
    <submittedName>
        <fullName evidence="7">OmpA family protein</fullName>
    </submittedName>
</protein>
<dbReference type="GO" id="GO:0009279">
    <property type="term" value="C:cell outer membrane"/>
    <property type="evidence" value="ECO:0007669"/>
    <property type="project" value="UniProtKB-SubCell"/>
</dbReference>
<dbReference type="CDD" id="cd07185">
    <property type="entry name" value="OmpA_C-like"/>
    <property type="match status" value="1"/>
</dbReference>
<dbReference type="Pfam" id="PF00691">
    <property type="entry name" value="OmpA"/>
    <property type="match status" value="1"/>
</dbReference>
<name>A0A1H7WHN8_9RHOB</name>
<dbReference type="PRINTS" id="PR01021">
    <property type="entry name" value="OMPADOMAIN"/>
</dbReference>
<evidence type="ECO:0000313" key="8">
    <source>
        <dbReference type="Proteomes" id="UP000182160"/>
    </source>
</evidence>
<keyword evidence="3" id="KW-0998">Cell outer membrane</keyword>
<keyword evidence="2 4" id="KW-0472">Membrane</keyword>
<dbReference type="AlphaFoldDB" id="A0A1H7WHN8"/>
<feature type="chain" id="PRO_5010231202" evidence="5">
    <location>
        <begin position="21"/>
        <end position="314"/>
    </location>
</feature>
<feature type="domain" description="OmpA-like" evidence="6">
    <location>
        <begin position="197"/>
        <end position="314"/>
    </location>
</feature>
<evidence type="ECO:0000256" key="4">
    <source>
        <dbReference type="PROSITE-ProRule" id="PRU00473"/>
    </source>
</evidence>
<dbReference type="PANTHER" id="PTHR30329:SF21">
    <property type="entry name" value="LIPOPROTEIN YIAD-RELATED"/>
    <property type="match status" value="1"/>
</dbReference>
<evidence type="ECO:0000259" key="6">
    <source>
        <dbReference type="PROSITE" id="PS51123"/>
    </source>
</evidence>
<accession>A0A1H7WHN8</accession>
<dbReference type="EMBL" id="FOBO01000003">
    <property type="protein sequence ID" value="SEM20854.1"/>
    <property type="molecule type" value="Genomic_DNA"/>
</dbReference>
<dbReference type="PROSITE" id="PS51123">
    <property type="entry name" value="OMPA_2"/>
    <property type="match status" value="1"/>
</dbReference>
<reference evidence="7 8" key="1">
    <citation type="submission" date="2016-10" db="EMBL/GenBank/DDBJ databases">
        <authorList>
            <person name="de Groot N.N."/>
        </authorList>
    </citation>
    <scope>NUCLEOTIDE SEQUENCE [LARGE SCALE GENOMIC DNA]</scope>
    <source>
        <strain evidence="7 8">DSM 11457</strain>
    </source>
</reference>
<feature type="signal peptide" evidence="5">
    <location>
        <begin position="1"/>
        <end position="20"/>
    </location>
</feature>
<evidence type="ECO:0000256" key="2">
    <source>
        <dbReference type="ARBA" id="ARBA00023136"/>
    </source>
</evidence>
<dbReference type="InterPro" id="IPR006664">
    <property type="entry name" value="OMP_bac"/>
</dbReference>
<dbReference type="InterPro" id="IPR036737">
    <property type="entry name" value="OmpA-like_sf"/>
</dbReference>
<dbReference type="RefSeq" id="WP_083398068.1">
    <property type="nucleotide sequence ID" value="NZ_FOBO01000003.1"/>
</dbReference>
<evidence type="ECO:0000256" key="1">
    <source>
        <dbReference type="ARBA" id="ARBA00004442"/>
    </source>
</evidence>
<proteinExistence type="predicted"/>
<keyword evidence="5" id="KW-0732">Signal</keyword>
<dbReference type="InterPro" id="IPR006665">
    <property type="entry name" value="OmpA-like"/>
</dbReference>
<dbReference type="Proteomes" id="UP000182160">
    <property type="component" value="Unassembled WGS sequence"/>
</dbReference>
<evidence type="ECO:0000256" key="3">
    <source>
        <dbReference type="ARBA" id="ARBA00023237"/>
    </source>
</evidence>
<organism evidence="7 8">
    <name type="scientific">Roseovarius tolerans</name>
    <dbReference type="NCBI Taxonomy" id="74031"/>
    <lineage>
        <taxon>Bacteria</taxon>
        <taxon>Pseudomonadati</taxon>
        <taxon>Pseudomonadota</taxon>
        <taxon>Alphaproteobacteria</taxon>
        <taxon>Rhodobacterales</taxon>
        <taxon>Roseobacteraceae</taxon>
        <taxon>Roseovarius</taxon>
    </lineage>
</organism>
<sequence>MSLRSRFAALVLFITVPLTAASQEPTVVQPFAGSEAIGSQYATDFDVLRYITSLEEGAIETEEIEGQLLSSLYRWPESKNRIEIQRSFERALEEAGFDVLVSADMPGAMGHPPEYLALRDVQEANRLGERGFNLALQQVTVSPPDYYIAATRTQEGRQTVFTLTIGDRNTYMTEEATTAAMEEGTVEINAEALNAEIEEAGKAILYGVQFDTGSAVIRPSSAGSLETIADVLSTREGRFYVVGHTDDSGGFEMNMRLSNERAEAIVLALVTEYGIDPNRLRAAGVGPLAPLAPNDNDAGRQLNRRVELVDRLEN</sequence>
<comment type="subcellular location">
    <subcellularLocation>
        <location evidence="1">Cell outer membrane</location>
    </subcellularLocation>
</comment>
<gene>
    <name evidence="7" type="ORF">SAMN04488077_1037</name>
</gene>
<dbReference type="InterPro" id="IPR050330">
    <property type="entry name" value="Bact_OuterMem_StrucFunc"/>
</dbReference>
<dbReference type="SUPFAM" id="SSF103088">
    <property type="entry name" value="OmpA-like"/>
    <property type="match status" value="1"/>
</dbReference>
<dbReference type="PANTHER" id="PTHR30329">
    <property type="entry name" value="STATOR ELEMENT OF FLAGELLAR MOTOR COMPLEX"/>
    <property type="match status" value="1"/>
</dbReference>
<dbReference type="Gene3D" id="3.30.1330.60">
    <property type="entry name" value="OmpA-like domain"/>
    <property type="match status" value="1"/>
</dbReference>